<name>A0A841SLF0_9BACL</name>
<keyword evidence="1" id="KW-0812">Transmembrane</keyword>
<reference evidence="2 3" key="1">
    <citation type="submission" date="2020-08" db="EMBL/GenBank/DDBJ databases">
        <title>Cohnella phylogeny.</title>
        <authorList>
            <person name="Dunlap C."/>
        </authorList>
    </citation>
    <scope>NUCLEOTIDE SEQUENCE [LARGE SCALE GENOMIC DNA]</scope>
    <source>
        <strain evidence="2 3">DSM 25241</strain>
    </source>
</reference>
<keyword evidence="1" id="KW-1133">Transmembrane helix</keyword>
<gene>
    <name evidence="2" type="ORF">H7B67_01215</name>
</gene>
<evidence type="ECO:0000313" key="2">
    <source>
        <dbReference type="EMBL" id="MBB6632744.1"/>
    </source>
</evidence>
<evidence type="ECO:0000313" key="3">
    <source>
        <dbReference type="Proteomes" id="UP000535838"/>
    </source>
</evidence>
<keyword evidence="1" id="KW-0472">Membrane</keyword>
<protein>
    <submittedName>
        <fullName evidence="2">Uncharacterized protein</fullName>
    </submittedName>
</protein>
<dbReference type="Proteomes" id="UP000535838">
    <property type="component" value="Unassembled WGS sequence"/>
</dbReference>
<proteinExistence type="predicted"/>
<keyword evidence="3" id="KW-1185">Reference proteome</keyword>
<dbReference type="AlphaFoldDB" id="A0A841SLF0"/>
<evidence type="ECO:0000256" key="1">
    <source>
        <dbReference type="SAM" id="Phobius"/>
    </source>
</evidence>
<organism evidence="2 3">
    <name type="scientific">Cohnella thailandensis</name>
    <dbReference type="NCBI Taxonomy" id="557557"/>
    <lineage>
        <taxon>Bacteria</taxon>
        <taxon>Bacillati</taxon>
        <taxon>Bacillota</taxon>
        <taxon>Bacilli</taxon>
        <taxon>Bacillales</taxon>
        <taxon>Paenibacillaceae</taxon>
        <taxon>Cohnella</taxon>
    </lineage>
</organism>
<accession>A0A841SLF0</accession>
<dbReference type="EMBL" id="JACJVQ010000002">
    <property type="protein sequence ID" value="MBB6632744.1"/>
    <property type="molecule type" value="Genomic_DNA"/>
</dbReference>
<comment type="caution">
    <text evidence="2">The sequence shown here is derived from an EMBL/GenBank/DDBJ whole genome shotgun (WGS) entry which is preliminary data.</text>
</comment>
<feature type="transmembrane region" description="Helical" evidence="1">
    <location>
        <begin position="12"/>
        <end position="28"/>
    </location>
</feature>
<sequence>MNAIFSDVLKVVFGSALSITSAYILLNVENRKQIISKKHDFAIKELGEKVFSPLLNELAEYETKNKLGRTHQINLQKVIESISKNQFQLLFTNDSVNHIINNIYTFATSTTNSDTVNSKTQDQLIIESIIDLRTELRRSYSGYRM</sequence>
<dbReference type="RefSeq" id="WP_185117977.1">
    <property type="nucleotide sequence ID" value="NZ_JACJVQ010000002.1"/>
</dbReference>